<dbReference type="GO" id="GO:0006405">
    <property type="term" value="P:RNA export from nucleus"/>
    <property type="evidence" value="ECO:0007669"/>
    <property type="project" value="TreeGrafter"/>
</dbReference>
<dbReference type="GO" id="GO:0005737">
    <property type="term" value="C:cytoplasm"/>
    <property type="evidence" value="ECO:0007669"/>
    <property type="project" value="TreeGrafter"/>
</dbReference>
<dbReference type="GO" id="GO:0005634">
    <property type="term" value="C:nucleus"/>
    <property type="evidence" value="ECO:0007669"/>
    <property type="project" value="TreeGrafter"/>
</dbReference>
<dbReference type="Pfam" id="PF19273">
    <property type="entry name" value="Exportin-5"/>
    <property type="match status" value="1"/>
</dbReference>
<dbReference type="InterPro" id="IPR001494">
    <property type="entry name" value="Importin-beta_N"/>
</dbReference>
<dbReference type="PANTHER" id="PTHR11223">
    <property type="entry name" value="EXPORTIN 1/5"/>
    <property type="match status" value="1"/>
</dbReference>
<gene>
    <name evidence="6" type="ORF">B0T18DRAFT_428364</name>
</gene>
<evidence type="ECO:0000313" key="6">
    <source>
        <dbReference type="EMBL" id="KAK0750412.1"/>
    </source>
</evidence>
<dbReference type="PROSITE" id="PS50166">
    <property type="entry name" value="IMPORTIN_B_NT"/>
    <property type="match status" value="1"/>
</dbReference>
<organism evidence="6 7">
    <name type="scientific">Schizothecium vesticola</name>
    <dbReference type="NCBI Taxonomy" id="314040"/>
    <lineage>
        <taxon>Eukaryota</taxon>
        <taxon>Fungi</taxon>
        <taxon>Dikarya</taxon>
        <taxon>Ascomycota</taxon>
        <taxon>Pezizomycotina</taxon>
        <taxon>Sordariomycetes</taxon>
        <taxon>Sordariomycetidae</taxon>
        <taxon>Sordariales</taxon>
        <taxon>Schizotheciaceae</taxon>
        <taxon>Schizothecium</taxon>
    </lineage>
</organism>
<dbReference type="AlphaFoldDB" id="A0AA40F3Q7"/>
<dbReference type="GO" id="GO:0006611">
    <property type="term" value="P:protein export from nucleus"/>
    <property type="evidence" value="ECO:0007669"/>
    <property type="project" value="InterPro"/>
</dbReference>
<feature type="region of interest" description="Disordered" evidence="4">
    <location>
        <begin position="1191"/>
        <end position="1222"/>
    </location>
</feature>
<dbReference type="PANTHER" id="PTHR11223:SF3">
    <property type="entry name" value="EXPORTIN-5"/>
    <property type="match status" value="1"/>
</dbReference>
<protein>
    <submittedName>
        <fullName evidence="6">Armadillo-type protein</fullName>
    </submittedName>
</protein>
<dbReference type="GO" id="GO:0008033">
    <property type="term" value="P:tRNA processing"/>
    <property type="evidence" value="ECO:0007669"/>
    <property type="project" value="UniProtKB-KW"/>
</dbReference>
<dbReference type="InterPro" id="IPR011989">
    <property type="entry name" value="ARM-like"/>
</dbReference>
<evidence type="ECO:0000256" key="3">
    <source>
        <dbReference type="ARBA" id="ARBA00025147"/>
    </source>
</evidence>
<name>A0AA40F3Q7_9PEZI</name>
<comment type="function">
    <text evidence="3">tRNA nucleus export receptor which facilitates tRNA translocation across the nuclear pore complex. Involved in pre-tRNA splicing, probably by affecting the interaction of pre-tRNA with splicing endonuclease.</text>
</comment>
<dbReference type="InterPro" id="IPR045478">
    <property type="entry name" value="Exportin-5_C"/>
</dbReference>
<proteinExistence type="inferred from homology"/>
<dbReference type="Proteomes" id="UP001172155">
    <property type="component" value="Unassembled WGS sequence"/>
</dbReference>
<comment type="caution">
    <text evidence="6">The sequence shown here is derived from an EMBL/GenBank/DDBJ whole genome shotgun (WGS) entry which is preliminary data.</text>
</comment>
<dbReference type="InterPro" id="IPR016024">
    <property type="entry name" value="ARM-type_fold"/>
</dbReference>
<dbReference type="Gene3D" id="1.25.10.10">
    <property type="entry name" value="Leucine-rich Repeat Variant"/>
    <property type="match status" value="1"/>
</dbReference>
<dbReference type="GO" id="GO:0042565">
    <property type="term" value="C:RNA nuclear export complex"/>
    <property type="evidence" value="ECO:0007669"/>
    <property type="project" value="TreeGrafter"/>
</dbReference>
<dbReference type="Pfam" id="PF03810">
    <property type="entry name" value="IBN_N"/>
    <property type="match status" value="1"/>
</dbReference>
<keyword evidence="7" id="KW-1185">Reference proteome</keyword>
<accession>A0AA40F3Q7</accession>
<dbReference type="InterPro" id="IPR013598">
    <property type="entry name" value="Exportin-1/Importin-b-like"/>
</dbReference>
<dbReference type="SUPFAM" id="SSF48371">
    <property type="entry name" value="ARM repeat"/>
    <property type="match status" value="1"/>
</dbReference>
<dbReference type="EMBL" id="JAUKUD010000003">
    <property type="protein sequence ID" value="KAK0750412.1"/>
    <property type="molecule type" value="Genomic_DNA"/>
</dbReference>
<feature type="domain" description="Importin N-terminal" evidence="5">
    <location>
        <begin position="43"/>
        <end position="110"/>
    </location>
</feature>
<sequence>MATVLSNGGAAQGLAAEQVLGRIHDALTIVHSPTSTNQSRQEAQSFLEEIKTLPTAPEHGFTLSSDRTKAPIVRHYGLSLLEHAVKHRWNEYSPDQREYLRSWVLQLCHGVSKEDPTYLRSKKAQLWAEIAKRCWADEWTDMDELLVRLWQETPVHKEFVLQILEMLSDEIFNNGEDAVVAIREGALSKACIEIFTPSAVLLEAFPNRQNGPNIRCGEEGWLARVTQLIGECLNGDLEQNEEVKACAIRGLAVLNSAVAWVLPKAIDAAECRPAACSCLAVSVLSVQKGALEVLHSMYSRSNFTNDEFIALVVPMYGDELVELFTRLFQWSVMIACLGNYLEKKFASVPPQTNVEKFLELAITVVQSQSLVVSIPVLVTWTRLLSHRSLGPAAANTPFIAKLLELCTSRLIRYENLPDDTEDPTYLLLMEDTDTIPERHAFLGNYRRYSIHIIESIAQLSLLDSLNYILGQAETTLRTLYSSGPPLSKENYSKTSMSVLRVDAQATSVESALKGYMRWKVSHPQTNEMNLQLAQNLEQQFETWCNAVLQMEFEDPLIRKRLLQLLVAFSTMVLDTNAGFMLRVLEHILMTWPASQPDFKVFNDAIKDLQSESMVELHRLATKMPDHLLDVYDQLETKVKEMIASGTLDEKRQIAYQSFLFIIIHRAARIDPGTRLSRLTAFIDPIKDSWRDESLKQGLASFDNFCQLLCLDRAQKYLAQRRFHEISDWGAVELDAEGLEIRNELEQRLLMLPLRTTKSFLTYSVEKLEKDTVTYRASCDLWRDGFPLILPELLKFLSYSHQCHDAKNWSLLPPEMRSGVGRVLTDRFWQAGISEGSKDEFYARVTGKKNTLEGFASSVRGSVRFVRETSYAILYCMTRLDLQFYGFTELPGPLANALFADAFHLSAHQAINLINLVSCFVQMDTKIMFEWAKLDQQGQVQATGDALTEEMKSESILRQLTYSAVALVSDFIDPVKTNGEEQESVEQKYPSIRKFCLMNSSIVAPLLRFCSHAIQMHDTRGCSMVLRAFRSIIPEFAASDKADSTARGVLSDGFPIPQETAREIREFISSDVLKAAISSLHDPYFVDLQKELGSTIAAILLHYGRLTKTPTDVLTSLPDIGTARATGAIDYVCSPGMNTRAQRAVVLDLLKDLKGVSISEMGKLSKSASAAKKEHRIKAAQRSKMAQQFMTTDGQNPAGKGEGVGTRVSPDLEGVAGMFDEGG</sequence>
<evidence type="ECO:0000256" key="1">
    <source>
        <dbReference type="ARBA" id="ARBA00009466"/>
    </source>
</evidence>
<comment type="similarity">
    <text evidence="1">Belongs to the exportin family.</text>
</comment>
<dbReference type="GO" id="GO:0031267">
    <property type="term" value="F:small GTPase binding"/>
    <property type="evidence" value="ECO:0007669"/>
    <property type="project" value="InterPro"/>
</dbReference>
<keyword evidence="2" id="KW-0819">tRNA processing</keyword>
<dbReference type="GO" id="GO:0005049">
    <property type="term" value="F:nuclear export signal receptor activity"/>
    <property type="evidence" value="ECO:0007669"/>
    <property type="project" value="InterPro"/>
</dbReference>
<evidence type="ECO:0000256" key="2">
    <source>
        <dbReference type="ARBA" id="ARBA00022694"/>
    </source>
</evidence>
<evidence type="ECO:0000259" key="5">
    <source>
        <dbReference type="PROSITE" id="PS50166"/>
    </source>
</evidence>
<evidence type="ECO:0000313" key="7">
    <source>
        <dbReference type="Proteomes" id="UP001172155"/>
    </source>
</evidence>
<evidence type="ECO:0000256" key="4">
    <source>
        <dbReference type="SAM" id="MobiDB-lite"/>
    </source>
</evidence>
<dbReference type="GO" id="GO:0003723">
    <property type="term" value="F:RNA binding"/>
    <property type="evidence" value="ECO:0007669"/>
    <property type="project" value="TreeGrafter"/>
</dbReference>
<dbReference type="InterPro" id="IPR045065">
    <property type="entry name" value="XPO1/5"/>
</dbReference>
<reference evidence="6" key="1">
    <citation type="submission" date="2023-06" db="EMBL/GenBank/DDBJ databases">
        <title>Genome-scale phylogeny and comparative genomics of the fungal order Sordariales.</title>
        <authorList>
            <consortium name="Lawrence Berkeley National Laboratory"/>
            <person name="Hensen N."/>
            <person name="Bonometti L."/>
            <person name="Westerberg I."/>
            <person name="Brannstrom I.O."/>
            <person name="Guillou S."/>
            <person name="Cros-Aarteil S."/>
            <person name="Calhoun S."/>
            <person name="Haridas S."/>
            <person name="Kuo A."/>
            <person name="Mondo S."/>
            <person name="Pangilinan J."/>
            <person name="Riley R."/>
            <person name="LaButti K."/>
            <person name="Andreopoulos B."/>
            <person name="Lipzen A."/>
            <person name="Chen C."/>
            <person name="Yanf M."/>
            <person name="Daum C."/>
            <person name="Ng V."/>
            <person name="Clum A."/>
            <person name="Steindorff A."/>
            <person name="Ohm R."/>
            <person name="Martin F."/>
            <person name="Silar P."/>
            <person name="Natvig D."/>
            <person name="Lalanne C."/>
            <person name="Gautier V."/>
            <person name="Ament-velasquez S.L."/>
            <person name="Kruys A."/>
            <person name="Hutchinson M.I."/>
            <person name="Powell A.J."/>
            <person name="Barry K."/>
            <person name="Miller A.N."/>
            <person name="Grigoriev I.V."/>
            <person name="Debuchy R."/>
            <person name="Gladieux P."/>
            <person name="Thoren M.H."/>
            <person name="Johannesson H."/>
        </authorList>
    </citation>
    <scope>NUCLEOTIDE SEQUENCE</scope>
    <source>
        <strain evidence="6">SMH3187-1</strain>
    </source>
</reference>
<dbReference type="Pfam" id="PF08389">
    <property type="entry name" value="Xpo1"/>
    <property type="match status" value="1"/>
</dbReference>